<keyword evidence="1" id="KW-0732">Signal</keyword>
<feature type="signal peptide" evidence="1">
    <location>
        <begin position="1"/>
        <end position="27"/>
    </location>
</feature>
<protein>
    <recommendedName>
        <fullName evidence="4">Secreted protein</fullName>
    </recommendedName>
</protein>
<dbReference type="Proteomes" id="UP000791080">
    <property type="component" value="Unassembled WGS sequence"/>
</dbReference>
<evidence type="ECO:0008006" key="4">
    <source>
        <dbReference type="Google" id="ProtNLM"/>
    </source>
</evidence>
<evidence type="ECO:0000313" key="2">
    <source>
        <dbReference type="EMBL" id="MCP2331395.1"/>
    </source>
</evidence>
<sequence>MGRTDVTRLIGLLTAATVAGASLVAGAEPGEAVTPAQTTLTTIPSDPYRLSDNGTFDTYGERIAGLETRVTQASAAEVFADANREARGLCHATGVTGATGFCWNSGDDGTPEWYPQGITASWDATGDGSYAGHRAILVSWYNTDDKGVRVSFVDYDDPAAPRYRHVLLVEPTSTDDFRAVNIHAGGLAWYGDHLYVVDTSRGIRVFDLRTVWRTEGDASKDRIGLGSDGRYYAHDYRYVVPQVGAYTQTGGCVRPPDSLDQPLCYSYLAVDRSTSPPSLLTGEYYDGVPGARLVRWLLDTDTGLLTVDSAGTVAADAAYRSPHTNLQGAVSHDDTFLMVRSRGRNTGGLLYRGQVGVASSSSALPIGPEDISYEADSGRAWTHTEYPGSRVVFSVPDAMG</sequence>
<accession>A0ABT1JFX7</accession>
<feature type="chain" id="PRO_5046310223" description="Secreted protein" evidence="1">
    <location>
        <begin position="28"/>
        <end position="400"/>
    </location>
</feature>
<organism evidence="2 3">
    <name type="scientific">Actinoalloteichus caeruleus DSM 43889</name>
    <dbReference type="NCBI Taxonomy" id="1120930"/>
    <lineage>
        <taxon>Bacteria</taxon>
        <taxon>Bacillati</taxon>
        <taxon>Actinomycetota</taxon>
        <taxon>Actinomycetes</taxon>
        <taxon>Pseudonocardiales</taxon>
        <taxon>Pseudonocardiaceae</taxon>
        <taxon>Actinoalloteichus</taxon>
        <taxon>Actinoalloteichus cyanogriseus</taxon>
    </lineage>
</organism>
<evidence type="ECO:0000313" key="3">
    <source>
        <dbReference type="Proteomes" id="UP000791080"/>
    </source>
</evidence>
<evidence type="ECO:0000256" key="1">
    <source>
        <dbReference type="SAM" id="SignalP"/>
    </source>
</evidence>
<dbReference type="EMBL" id="AUBJ02000001">
    <property type="protein sequence ID" value="MCP2331395.1"/>
    <property type="molecule type" value="Genomic_DNA"/>
</dbReference>
<proteinExistence type="predicted"/>
<name>A0ABT1JFX7_ACTCY</name>
<reference evidence="2 3" key="1">
    <citation type="submission" date="2013-07" db="EMBL/GenBank/DDBJ databases">
        <authorList>
            <consortium name="DOE Joint Genome Institute"/>
            <person name="Reeve W."/>
            <person name="Huntemann M."/>
            <person name="Han J."/>
            <person name="Chen A."/>
            <person name="Kyrpides N."/>
            <person name="Mavromatis K."/>
            <person name="Markowitz V."/>
            <person name="Palaniappan K."/>
            <person name="Ivanova N."/>
            <person name="Schaumberg A."/>
            <person name="Pati A."/>
            <person name="Liolios K."/>
            <person name="Nordberg H.P."/>
            <person name="Cantor M.N."/>
            <person name="Hua S.X."/>
            <person name="Woyke T."/>
        </authorList>
    </citation>
    <scope>NUCLEOTIDE SEQUENCE [LARGE SCALE GENOMIC DNA]</scope>
    <source>
        <strain evidence="2 3">DSM 43889</strain>
    </source>
</reference>
<comment type="caution">
    <text evidence="2">The sequence shown here is derived from an EMBL/GenBank/DDBJ whole genome shotgun (WGS) entry which is preliminary data.</text>
</comment>
<gene>
    <name evidence="2" type="ORF">G443_001665</name>
</gene>
<reference evidence="2 3" key="2">
    <citation type="submission" date="2022-06" db="EMBL/GenBank/DDBJ databases">
        <title>Genomic Encyclopedia of Type Strains, Phase I: the one thousand microbial genomes (KMG-I) project.</title>
        <authorList>
            <person name="Kyrpides N."/>
        </authorList>
    </citation>
    <scope>NUCLEOTIDE SEQUENCE [LARGE SCALE GENOMIC DNA]</scope>
    <source>
        <strain evidence="2 3">DSM 43889</strain>
    </source>
</reference>
<keyword evidence="3" id="KW-1185">Reference proteome</keyword>